<dbReference type="GO" id="GO:0016301">
    <property type="term" value="F:kinase activity"/>
    <property type="evidence" value="ECO:0007669"/>
    <property type="project" value="UniProtKB-KW"/>
</dbReference>
<dbReference type="AlphaFoldDB" id="A0A392M1N6"/>
<dbReference type="SMART" id="SM00369">
    <property type="entry name" value="LRR_TYP"/>
    <property type="match status" value="4"/>
</dbReference>
<sequence>MNNNSISGQIPPELSKLPKLVHFLLDNNKLSGYLPPELSKLPSLLILQLDNNNFEGNSIPDTYSNMSKLLKLSLKNCNLKGPIPDLSRIPNLLYLDLSSNQLNESLPSTLSEHITTIDLSNNELTGTIPSSFSSLPHIQKLSLANNSLIGNVPSTIWQNKTSNETEKYILELENNQFTTVSGNIDLPQNVTVLLHGNPLCSNNSLIQLCSSESVNDTNDLVPTNANGTCRSQSCPPPYEFSLDCFCAAPLLVRYRLKSPGFSDFLPFINDFEEYLTTGLSINMSQLNFTFRWEAGPRLRMDLKFFPVYFGPNSSHTFNETEVQRIKSMFTGWNIPDSDLFGPYELLNFNLGFYQNGKCRQLLIIC</sequence>
<comment type="caution">
    <text evidence="7">The sequence shown here is derived from an EMBL/GenBank/DDBJ whole genome shotgun (WGS) entry which is preliminary data.</text>
</comment>
<evidence type="ECO:0000313" key="8">
    <source>
        <dbReference type="Proteomes" id="UP000265520"/>
    </source>
</evidence>
<organism evidence="7 8">
    <name type="scientific">Trifolium medium</name>
    <dbReference type="NCBI Taxonomy" id="97028"/>
    <lineage>
        <taxon>Eukaryota</taxon>
        <taxon>Viridiplantae</taxon>
        <taxon>Streptophyta</taxon>
        <taxon>Embryophyta</taxon>
        <taxon>Tracheophyta</taxon>
        <taxon>Spermatophyta</taxon>
        <taxon>Magnoliopsida</taxon>
        <taxon>eudicotyledons</taxon>
        <taxon>Gunneridae</taxon>
        <taxon>Pentapetalae</taxon>
        <taxon>rosids</taxon>
        <taxon>fabids</taxon>
        <taxon>Fabales</taxon>
        <taxon>Fabaceae</taxon>
        <taxon>Papilionoideae</taxon>
        <taxon>50 kb inversion clade</taxon>
        <taxon>NPAAA clade</taxon>
        <taxon>Hologalegina</taxon>
        <taxon>IRL clade</taxon>
        <taxon>Trifolieae</taxon>
        <taxon>Trifolium</taxon>
    </lineage>
</organism>
<dbReference type="GO" id="GO:0016020">
    <property type="term" value="C:membrane"/>
    <property type="evidence" value="ECO:0007669"/>
    <property type="project" value="UniProtKB-SubCell"/>
</dbReference>
<dbReference type="Pfam" id="PF00560">
    <property type="entry name" value="LRR_1"/>
    <property type="match status" value="1"/>
</dbReference>
<evidence type="ECO:0000256" key="5">
    <source>
        <dbReference type="ARBA" id="ARBA00023136"/>
    </source>
</evidence>
<dbReference type="PANTHER" id="PTHR45974:SF134">
    <property type="entry name" value="OS01G0960400 PROTEIN"/>
    <property type="match status" value="1"/>
</dbReference>
<evidence type="ECO:0000256" key="1">
    <source>
        <dbReference type="ARBA" id="ARBA00004370"/>
    </source>
</evidence>
<keyword evidence="8" id="KW-1185">Reference proteome</keyword>
<dbReference type="InterPro" id="IPR001611">
    <property type="entry name" value="Leu-rich_rpt"/>
</dbReference>
<dbReference type="EMBL" id="LXQA010001140">
    <property type="protein sequence ID" value="MCH80514.1"/>
    <property type="molecule type" value="Genomic_DNA"/>
</dbReference>
<evidence type="ECO:0000256" key="2">
    <source>
        <dbReference type="ARBA" id="ARBA00022614"/>
    </source>
</evidence>
<accession>A0A392M1N6</accession>
<evidence type="ECO:0000256" key="4">
    <source>
        <dbReference type="ARBA" id="ARBA00022737"/>
    </source>
</evidence>
<comment type="subcellular location">
    <subcellularLocation>
        <location evidence="1">Membrane</location>
    </subcellularLocation>
</comment>
<dbReference type="Proteomes" id="UP000265520">
    <property type="component" value="Unassembled WGS sequence"/>
</dbReference>
<keyword evidence="7" id="KW-0675">Receptor</keyword>
<keyword evidence="3" id="KW-0732">Signal</keyword>
<name>A0A392M1N6_9FABA</name>
<protein>
    <submittedName>
        <fullName evidence="7">Putative LRR receptor-like serine/threonine-protein kinase</fullName>
    </submittedName>
</protein>
<keyword evidence="5" id="KW-0472">Membrane</keyword>
<evidence type="ECO:0000256" key="6">
    <source>
        <dbReference type="ARBA" id="ARBA00023180"/>
    </source>
</evidence>
<dbReference type="InterPro" id="IPR003591">
    <property type="entry name" value="Leu-rich_rpt_typical-subtyp"/>
</dbReference>
<keyword evidence="2" id="KW-0433">Leucine-rich repeat</keyword>
<dbReference type="Pfam" id="PF13855">
    <property type="entry name" value="LRR_8"/>
    <property type="match status" value="1"/>
</dbReference>
<dbReference type="PANTHER" id="PTHR45974">
    <property type="entry name" value="RECEPTOR-LIKE PROTEIN 55"/>
    <property type="match status" value="1"/>
</dbReference>
<evidence type="ECO:0000313" key="7">
    <source>
        <dbReference type="EMBL" id="MCH80514.1"/>
    </source>
</evidence>
<keyword evidence="4" id="KW-0677">Repeat</keyword>
<keyword evidence="7" id="KW-0808">Transferase</keyword>
<dbReference type="InterPro" id="IPR032675">
    <property type="entry name" value="LRR_dom_sf"/>
</dbReference>
<dbReference type="SUPFAM" id="SSF52058">
    <property type="entry name" value="L domain-like"/>
    <property type="match status" value="1"/>
</dbReference>
<keyword evidence="7" id="KW-0418">Kinase</keyword>
<evidence type="ECO:0000256" key="3">
    <source>
        <dbReference type="ARBA" id="ARBA00022729"/>
    </source>
</evidence>
<proteinExistence type="predicted"/>
<reference evidence="7 8" key="1">
    <citation type="journal article" date="2018" name="Front. Plant Sci.">
        <title>Red Clover (Trifolium pratense) and Zigzag Clover (T. medium) - A Picture of Genomic Similarities and Differences.</title>
        <authorList>
            <person name="Dluhosova J."/>
            <person name="Istvanek J."/>
            <person name="Nedelnik J."/>
            <person name="Repkova J."/>
        </authorList>
    </citation>
    <scope>NUCLEOTIDE SEQUENCE [LARGE SCALE GENOMIC DNA]</scope>
    <source>
        <strain evidence="8">cv. 10/8</strain>
        <tissue evidence="7">Leaf</tissue>
    </source>
</reference>
<keyword evidence="6" id="KW-0325">Glycoprotein</keyword>
<gene>
    <name evidence="7" type="ORF">A2U01_0001283</name>
</gene>
<dbReference type="Gene3D" id="3.80.10.10">
    <property type="entry name" value="Ribonuclease Inhibitor"/>
    <property type="match status" value="3"/>
</dbReference>